<feature type="transmembrane region" description="Helical" evidence="3">
    <location>
        <begin position="345"/>
        <end position="362"/>
    </location>
</feature>
<dbReference type="Proteomes" id="UP001152622">
    <property type="component" value="Chromosome 4"/>
</dbReference>
<feature type="transmembrane region" description="Helical" evidence="3">
    <location>
        <begin position="472"/>
        <end position="495"/>
    </location>
</feature>
<dbReference type="SUPFAM" id="SSF103473">
    <property type="entry name" value="MFS general substrate transporter"/>
    <property type="match status" value="3"/>
</dbReference>
<proteinExistence type="predicted"/>
<evidence type="ECO:0000313" key="4">
    <source>
        <dbReference type="EMBL" id="KAJ8363105.1"/>
    </source>
</evidence>
<dbReference type="InterPro" id="IPR036259">
    <property type="entry name" value="MFS_trans_sf"/>
</dbReference>
<name>A0A9Q1FNU8_SYNKA</name>
<dbReference type="GO" id="GO:0008028">
    <property type="term" value="F:monocarboxylic acid transmembrane transporter activity"/>
    <property type="evidence" value="ECO:0007669"/>
    <property type="project" value="TreeGrafter"/>
</dbReference>
<feature type="region of interest" description="Disordered" evidence="2">
    <location>
        <begin position="263"/>
        <end position="291"/>
    </location>
</feature>
<evidence type="ECO:0000256" key="2">
    <source>
        <dbReference type="SAM" id="MobiDB-lite"/>
    </source>
</evidence>
<keyword evidence="3" id="KW-1133">Transmembrane helix</keyword>
<gene>
    <name evidence="4" type="ORF">SKAU_G00119360</name>
</gene>
<comment type="subcellular location">
    <subcellularLocation>
        <location evidence="1">Membrane</location>
        <topology evidence="1">Multi-pass membrane protein</topology>
    </subcellularLocation>
</comment>
<keyword evidence="3" id="KW-0472">Membrane</keyword>
<evidence type="ECO:0000313" key="5">
    <source>
        <dbReference type="Proteomes" id="UP001152622"/>
    </source>
</evidence>
<evidence type="ECO:0000256" key="1">
    <source>
        <dbReference type="ARBA" id="ARBA00004141"/>
    </source>
</evidence>
<dbReference type="GO" id="GO:0016323">
    <property type="term" value="C:basolateral plasma membrane"/>
    <property type="evidence" value="ECO:0007669"/>
    <property type="project" value="TreeGrafter"/>
</dbReference>
<feature type="transmembrane region" description="Helical" evidence="3">
    <location>
        <begin position="153"/>
        <end position="172"/>
    </location>
</feature>
<sequence>MRQREGHTATNRRGGESAGVSMEMVDRPSPQSAGAGVERQTKEPSDGDSEERGEEEGQDGSPVAANSAAGGGPRVLREAPDGGWGWVVLASSVLVLALTLAFPSCIGIFYTDLQEAFQASNSETSWVPSIMTAVLHAGGPLCSVLVERYGCRTTVMLGGVLSGLGMAASSFTNSIIELYITAGVITGLGFCFSFQPAVTILGQYFVRRRASRQRHLVHGHRDRSVHPALPRRVPAQPAGLEGELPGAGGRAAQLLRVWGGHEAPEPQIPAPRKAPKARMPPPLRPRRTGRKSARGRVCREAWAFDLFLSNLRFRVYALGITWMMLGFVVPLIFLVPYATANGMDQSRAALLLAILGFVNIIVRPPRRPALQPALVPRAPRLRLRGGAARQRAERLHLLPGAQLPGAAGIRAGLRPLHERGGLPALHRPHGRGGDESLSPAALGLLAIMESVTLLVGPPLAGLLVDRTGDYTYMFFACSAIVASSAIFIMVAFSWLDRRDREMRCPSKPQVDPQKAGVTLTPDCEYSSVPTKGASPPLQRLLTPPVCFTFPPYTRLPFEGWLFVIGCGCGPIPMYWKVVLLLQL</sequence>
<dbReference type="OrthoDB" id="5667at2759"/>
<dbReference type="Pfam" id="PF07690">
    <property type="entry name" value="MFS_1"/>
    <property type="match status" value="1"/>
</dbReference>
<evidence type="ECO:0008006" key="6">
    <source>
        <dbReference type="Google" id="ProtNLM"/>
    </source>
</evidence>
<dbReference type="InterPro" id="IPR050327">
    <property type="entry name" value="Proton-linked_MCT"/>
</dbReference>
<comment type="caution">
    <text evidence="4">The sequence shown here is derived from an EMBL/GenBank/DDBJ whole genome shotgun (WGS) entry which is preliminary data.</text>
</comment>
<dbReference type="PANTHER" id="PTHR11360:SF21">
    <property type="entry name" value="MONOCARBOXYLATE TRANSPORTER 6"/>
    <property type="match status" value="1"/>
</dbReference>
<protein>
    <recommendedName>
        <fullName evidence="6">Monocarboxylate transporter 6</fullName>
    </recommendedName>
</protein>
<organism evidence="4 5">
    <name type="scientific">Synaphobranchus kaupii</name>
    <name type="common">Kaup's arrowtooth eel</name>
    <dbReference type="NCBI Taxonomy" id="118154"/>
    <lineage>
        <taxon>Eukaryota</taxon>
        <taxon>Metazoa</taxon>
        <taxon>Chordata</taxon>
        <taxon>Craniata</taxon>
        <taxon>Vertebrata</taxon>
        <taxon>Euteleostomi</taxon>
        <taxon>Actinopterygii</taxon>
        <taxon>Neopterygii</taxon>
        <taxon>Teleostei</taxon>
        <taxon>Anguilliformes</taxon>
        <taxon>Synaphobranchidae</taxon>
        <taxon>Synaphobranchus</taxon>
    </lineage>
</organism>
<dbReference type="EMBL" id="JAINUF010000004">
    <property type="protein sequence ID" value="KAJ8363105.1"/>
    <property type="molecule type" value="Genomic_DNA"/>
</dbReference>
<evidence type="ECO:0000256" key="3">
    <source>
        <dbReference type="SAM" id="Phobius"/>
    </source>
</evidence>
<feature type="transmembrane region" description="Helical" evidence="3">
    <location>
        <begin position="315"/>
        <end position="339"/>
    </location>
</feature>
<feature type="transmembrane region" description="Helical" evidence="3">
    <location>
        <begin position="126"/>
        <end position="146"/>
    </location>
</feature>
<accession>A0A9Q1FNU8</accession>
<keyword evidence="3" id="KW-0812">Transmembrane</keyword>
<keyword evidence="5" id="KW-1185">Reference proteome</keyword>
<feature type="transmembrane region" description="Helical" evidence="3">
    <location>
        <begin position="84"/>
        <end position="110"/>
    </location>
</feature>
<feature type="transmembrane region" description="Helical" evidence="3">
    <location>
        <begin position="437"/>
        <end position="460"/>
    </location>
</feature>
<dbReference type="AlphaFoldDB" id="A0A9Q1FNU8"/>
<dbReference type="InterPro" id="IPR011701">
    <property type="entry name" value="MFS"/>
</dbReference>
<reference evidence="4" key="1">
    <citation type="journal article" date="2023" name="Science">
        <title>Genome structures resolve the early diversification of teleost fishes.</title>
        <authorList>
            <person name="Parey E."/>
            <person name="Louis A."/>
            <person name="Montfort J."/>
            <person name="Bouchez O."/>
            <person name="Roques C."/>
            <person name="Iampietro C."/>
            <person name="Lluch J."/>
            <person name="Castinel A."/>
            <person name="Donnadieu C."/>
            <person name="Desvignes T."/>
            <person name="Floi Bucao C."/>
            <person name="Jouanno E."/>
            <person name="Wen M."/>
            <person name="Mejri S."/>
            <person name="Dirks R."/>
            <person name="Jansen H."/>
            <person name="Henkel C."/>
            <person name="Chen W.J."/>
            <person name="Zahm M."/>
            <person name="Cabau C."/>
            <person name="Klopp C."/>
            <person name="Thompson A.W."/>
            <person name="Robinson-Rechavi M."/>
            <person name="Braasch I."/>
            <person name="Lecointre G."/>
            <person name="Bobe J."/>
            <person name="Postlethwait J.H."/>
            <person name="Berthelot C."/>
            <person name="Roest Crollius H."/>
            <person name="Guiguen Y."/>
        </authorList>
    </citation>
    <scope>NUCLEOTIDE SEQUENCE</scope>
    <source>
        <strain evidence="4">WJC10195</strain>
    </source>
</reference>
<feature type="region of interest" description="Disordered" evidence="2">
    <location>
        <begin position="1"/>
        <end position="75"/>
    </location>
</feature>
<dbReference type="PANTHER" id="PTHR11360">
    <property type="entry name" value="MONOCARBOXYLATE TRANSPORTER"/>
    <property type="match status" value="1"/>
</dbReference>
<dbReference type="Gene3D" id="1.20.1250.20">
    <property type="entry name" value="MFS general substrate transporter like domains"/>
    <property type="match status" value="2"/>
</dbReference>
<feature type="transmembrane region" description="Helical" evidence="3">
    <location>
        <begin position="178"/>
        <end position="206"/>
    </location>
</feature>
<feature type="compositionally biased region" description="Acidic residues" evidence="2">
    <location>
        <begin position="46"/>
        <end position="58"/>
    </location>
</feature>